<feature type="compositionally biased region" description="Low complexity" evidence="1">
    <location>
        <begin position="107"/>
        <end position="122"/>
    </location>
</feature>
<gene>
    <name evidence="3" type="ORF">JM949_02510</name>
</gene>
<dbReference type="Pfam" id="PF00501">
    <property type="entry name" value="AMP-binding"/>
    <property type="match status" value="1"/>
</dbReference>
<dbReference type="SUPFAM" id="SSF56801">
    <property type="entry name" value="Acetyl-CoA synthetase-like"/>
    <property type="match status" value="1"/>
</dbReference>
<dbReference type="RefSeq" id="WP_203146837.1">
    <property type="nucleotide sequence ID" value="NZ_JAEVHL010000006.1"/>
</dbReference>
<dbReference type="Gene3D" id="3.40.50.980">
    <property type="match status" value="2"/>
</dbReference>
<dbReference type="InterPro" id="IPR000873">
    <property type="entry name" value="AMP-dep_synth/lig_dom"/>
</dbReference>
<keyword evidence="4" id="KW-1185">Reference proteome</keyword>
<sequence>MAAPIVWWTPGETSSALSVGIRSQRLAADVAGRLVELATATGVPMTSVLLAAHARVLRTLTGETAVVTALRSDPGADLRPVRIDVPDGSWQDLLDRVRRAETAASEPTDGVDTVVADGADAPTPSPLPRGVKLQVQFHGVGADLSVHLSHRHDVLDAAQATRLVGYYVSALESLAEGLAGDHHRCKLVSDEEQAAQLTEFSGPVVELPDRRFAELFEEQVRLRPDAVAVSAGTVTLTFAELNRRANRVARALADRGLGVEDVVGVMTERDSWWMAAVIGIFKAGAVYLPIEPHFPADRIHAMTEQSGCRLLAVTVGSDRDEVVPQLPRLVLDPSALDGYADDDPGVRVGADQLAYIYFTSGSTGRPKGVMCEHAGMLNHLLAKIADLGIGPDTVVAQTAPQCFDISLWQLLAARWWVAAPPSCRRTSSWTRPGSPMRW</sequence>
<organism evidence="3 4">
    <name type="scientific">Micromonospora tarensis</name>
    <dbReference type="NCBI Taxonomy" id="2806100"/>
    <lineage>
        <taxon>Bacteria</taxon>
        <taxon>Bacillati</taxon>
        <taxon>Actinomycetota</taxon>
        <taxon>Actinomycetes</taxon>
        <taxon>Micromonosporales</taxon>
        <taxon>Micromonosporaceae</taxon>
        <taxon>Micromonospora</taxon>
    </lineage>
</organism>
<dbReference type="PANTHER" id="PTHR45527:SF1">
    <property type="entry name" value="FATTY ACID SYNTHASE"/>
    <property type="match status" value="1"/>
</dbReference>
<dbReference type="Proteomes" id="UP000622245">
    <property type="component" value="Unassembled WGS sequence"/>
</dbReference>
<name>A0ABS1YAZ4_9ACTN</name>
<dbReference type="SUPFAM" id="SSF52777">
    <property type="entry name" value="CoA-dependent acyltransferases"/>
    <property type="match status" value="1"/>
</dbReference>
<evidence type="ECO:0000313" key="4">
    <source>
        <dbReference type="Proteomes" id="UP000622245"/>
    </source>
</evidence>
<evidence type="ECO:0000313" key="3">
    <source>
        <dbReference type="EMBL" id="MBM0274411.1"/>
    </source>
</evidence>
<protein>
    <submittedName>
        <fullName evidence="3">AMP-binding protein</fullName>
    </submittedName>
</protein>
<dbReference type="PANTHER" id="PTHR45527">
    <property type="entry name" value="NONRIBOSOMAL PEPTIDE SYNTHETASE"/>
    <property type="match status" value="1"/>
</dbReference>
<evidence type="ECO:0000259" key="2">
    <source>
        <dbReference type="Pfam" id="PF00501"/>
    </source>
</evidence>
<accession>A0ABS1YAZ4</accession>
<dbReference type="Gene3D" id="3.30.559.30">
    <property type="entry name" value="Nonribosomal peptide synthetase, condensation domain"/>
    <property type="match status" value="1"/>
</dbReference>
<feature type="domain" description="AMP-dependent synthetase/ligase" evidence="2">
    <location>
        <begin position="216"/>
        <end position="413"/>
    </location>
</feature>
<feature type="region of interest" description="Disordered" evidence="1">
    <location>
        <begin position="101"/>
        <end position="128"/>
    </location>
</feature>
<evidence type="ECO:0000256" key="1">
    <source>
        <dbReference type="SAM" id="MobiDB-lite"/>
    </source>
</evidence>
<dbReference type="EMBL" id="JAEVHL010000006">
    <property type="protein sequence ID" value="MBM0274411.1"/>
    <property type="molecule type" value="Genomic_DNA"/>
</dbReference>
<proteinExistence type="predicted"/>
<reference evidence="3 4" key="1">
    <citation type="submission" date="2021-01" db="EMBL/GenBank/DDBJ databases">
        <title>Draft genome sequence of Micromonospora sp. strain STR1s_6.</title>
        <authorList>
            <person name="Karlyshev A."/>
            <person name="Jawad R."/>
        </authorList>
    </citation>
    <scope>NUCLEOTIDE SEQUENCE [LARGE SCALE GENOMIC DNA]</scope>
    <source>
        <strain evidence="3 4">STR1S-6</strain>
    </source>
</reference>
<comment type="caution">
    <text evidence="3">The sequence shown here is derived from an EMBL/GenBank/DDBJ whole genome shotgun (WGS) entry which is preliminary data.</text>
</comment>
<dbReference type="InterPro" id="IPR020845">
    <property type="entry name" value="AMP-binding_CS"/>
</dbReference>
<dbReference type="PROSITE" id="PS00455">
    <property type="entry name" value="AMP_BINDING"/>
    <property type="match status" value="1"/>
</dbReference>